<dbReference type="GO" id="GO:0005737">
    <property type="term" value="C:cytoplasm"/>
    <property type="evidence" value="ECO:0007669"/>
    <property type="project" value="TreeGrafter"/>
</dbReference>
<keyword evidence="8" id="KW-1185">Reference proteome</keyword>
<keyword evidence="5" id="KW-0539">Nucleus</keyword>
<dbReference type="GO" id="GO:0070212">
    <property type="term" value="P:protein poly-ADP-ribosylation"/>
    <property type="evidence" value="ECO:0007669"/>
    <property type="project" value="TreeGrafter"/>
</dbReference>
<protein>
    <recommendedName>
        <fullName evidence="6">PARP catalytic domain-containing protein</fullName>
    </recommendedName>
</protein>
<dbReference type="GO" id="GO:0003714">
    <property type="term" value="F:transcription corepressor activity"/>
    <property type="evidence" value="ECO:0007669"/>
    <property type="project" value="TreeGrafter"/>
</dbReference>
<evidence type="ECO:0000259" key="6">
    <source>
        <dbReference type="PROSITE" id="PS51059"/>
    </source>
</evidence>
<evidence type="ECO:0000256" key="1">
    <source>
        <dbReference type="ARBA" id="ARBA00004123"/>
    </source>
</evidence>
<evidence type="ECO:0000313" key="7">
    <source>
        <dbReference type="EMBL" id="CAL1541134.1"/>
    </source>
</evidence>
<evidence type="ECO:0000256" key="2">
    <source>
        <dbReference type="ARBA" id="ARBA00022676"/>
    </source>
</evidence>
<dbReference type="InterPro" id="IPR052056">
    <property type="entry name" value="Mono-ARTD/PARP"/>
</dbReference>
<feature type="non-terminal residue" evidence="7">
    <location>
        <position position="1"/>
    </location>
</feature>
<accession>A0AAV2I9H6</accession>
<dbReference type="AlphaFoldDB" id="A0AAV2I9H6"/>
<sequence length="58" mass="6887">IERVQNRALYQQFIAKKREIDLRNPNNENEKLLYHGSDFKALNDINKTGFNRSYCGKN</sequence>
<dbReference type="PANTHER" id="PTHR14453:SF67">
    <property type="entry name" value="POLY [ADP-RIBOSE] POLYMERASE"/>
    <property type="match status" value="1"/>
</dbReference>
<comment type="subcellular location">
    <subcellularLocation>
        <location evidence="1">Nucleus</location>
    </subcellularLocation>
</comment>
<dbReference type="GO" id="GO:0005634">
    <property type="term" value="C:nucleus"/>
    <property type="evidence" value="ECO:0007669"/>
    <property type="project" value="UniProtKB-SubCell"/>
</dbReference>
<dbReference type="EMBL" id="CAXITT010000416">
    <property type="protein sequence ID" value="CAL1541134.1"/>
    <property type="molecule type" value="Genomic_DNA"/>
</dbReference>
<evidence type="ECO:0000256" key="4">
    <source>
        <dbReference type="ARBA" id="ARBA00023027"/>
    </source>
</evidence>
<dbReference type="GO" id="GO:0010629">
    <property type="term" value="P:negative regulation of gene expression"/>
    <property type="evidence" value="ECO:0007669"/>
    <property type="project" value="TreeGrafter"/>
</dbReference>
<dbReference type="SUPFAM" id="SSF56399">
    <property type="entry name" value="ADP-ribosylation"/>
    <property type="match status" value="1"/>
</dbReference>
<dbReference type="GO" id="GO:1990404">
    <property type="term" value="F:NAD+-protein mono-ADP-ribosyltransferase activity"/>
    <property type="evidence" value="ECO:0007669"/>
    <property type="project" value="TreeGrafter"/>
</dbReference>
<dbReference type="Proteomes" id="UP001497497">
    <property type="component" value="Unassembled WGS sequence"/>
</dbReference>
<keyword evidence="3" id="KW-0808">Transferase</keyword>
<dbReference type="Gene3D" id="3.90.228.10">
    <property type="match status" value="1"/>
</dbReference>
<proteinExistence type="predicted"/>
<dbReference type="GO" id="GO:0003950">
    <property type="term" value="F:NAD+ poly-ADP-ribosyltransferase activity"/>
    <property type="evidence" value="ECO:0007669"/>
    <property type="project" value="InterPro"/>
</dbReference>
<name>A0AAV2I9H6_LYMST</name>
<dbReference type="InterPro" id="IPR012317">
    <property type="entry name" value="Poly(ADP-ribose)pol_cat_dom"/>
</dbReference>
<feature type="domain" description="PARP catalytic" evidence="6">
    <location>
        <begin position="1"/>
        <end position="58"/>
    </location>
</feature>
<keyword evidence="2" id="KW-0328">Glycosyltransferase</keyword>
<gene>
    <name evidence="7" type="ORF">GSLYS_00014776001</name>
</gene>
<evidence type="ECO:0000313" key="8">
    <source>
        <dbReference type="Proteomes" id="UP001497497"/>
    </source>
</evidence>
<evidence type="ECO:0000256" key="3">
    <source>
        <dbReference type="ARBA" id="ARBA00022679"/>
    </source>
</evidence>
<dbReference type="PROSITE" id="PS51059">
    <property type="entry name" value="PARP_CATALYTIC"/>
    <property type="match status" value="1"/>
</dbReference>
<feature type="non-terminal residue" evidence="7">
    <location>
        <position position="58"/>
    </location>
</feature>
<organism evidence="7 8">
    <name type="scientific">Lymnaea stagnalis</name>
    <name type="common">Great pond snail</name>
    <name type="synonym">Helix stagnalis</name>
    <dbReference type="NCBI Taxonomy" id="6523"/>
    <lineage>
        <taxon>Eukaryota</taxon>
        <taxon>Metazoa</taxon>
        <taxon>Spiralia</taxon>
        <taxon>Lophotrochozoa</taxon>
        <taxon>Mollusca</taxon>
        <taxon>Gastropoda</taxon>
        <taxon>Heterobranchia</taxon>
        <taxon>Euthyneura</taxon>
        <taxon>Panpulmonata</taxon>
        <taxon>Hygrophila</taxon>
        <taxon>Lymnaeoidea</taxon>
        <taxon>Lymnaeidae</taxon>
        <taxon>Lymnaea</taxon>
    </lineage>
</organism>
<comment type="caution">
    <text evidence="7">The sequence shown here is derived from an EMBL/GenBank/DDBJ whole genome shotgun (WGS) entry which is preliminary data.</text>
</comment>
<keyword evidence="4" id="KW-0520">NAD</keyword>
<dbReference type="PANTHER" id="PTHR14453">
    <property type="entry name" value="PARP/ZINC FINGER CCCH TYPE DOMAIN CONTAINING PROTEIN"/>
    <property type="match status" value="1"/>
</dbReference>
<evidence type="ECO:0000256" key="5">
    <source>
        <dbReference type="ARBA" id="ARBA00023242"/>
    </source>
</evidence>
<reference evidence="7 8" key="1">
    <citation type="submission" date="2024-04" db="EMBL/GenBank/DDBJ databases">
        <authorList>
            <consortium name="Genoscope - CEA"/>
            <person name="William W."/>
        </authorList>
    </citation>
    <scope>NUCLEOTIDE SEQUENCE [LARGE SCALE GENOMIC DNA]</scope>
</reference>